<dbReference type="InterPro" id="IPR047216">
    <property type="entry name" value="Endonuclease_DUF559_bact"/>
</dbReference>
<comment type="caution">
    <text evidence="3">The sequence shown here is derived from an EMBL/GenBank/DDBJ whole genome shotgun (WGS) entry which is preliminary data.</text>
</comment>
<name>I4VVZ6_9GAMM</name>
<dbReference type="Proteomes" id="UP000004210">
    <property type="component" value="Unassembled WGS sequence"/>
</dbReference>
<keyword evidence="4" id="KW-1185">Reference proteome</keyword>
<dbReference type="AlphaFoldDB" id="I4VVZ6"/>
<dbReference type="SUPFAM" id="SSF52980">
    <property type="entry name" value="Restriction endonuclease-like"/>
    <property type="match status" value="1"/>
</dbReference>
<organism evidence="3 4">
    <name type="scientific">Rhodanobacter fulvus Jip2</name>
    <dbReference type="NCBI Taxonomy" id="1163408"/>
    <lineage>
        <taxon>Bacteria</taxon>
        <taxon>Pseudomonadati</taxon>
        <taxon>Pseudomonadota</taxon>
        <taxon>Gammaproteobacteria</taxon>
        <taxon>Lysobacterales</taxon>
        <taxon>Rhodanobacteraceae</taxon>
        <taxon>Rhodanobacter</taxon>
    </lineage>
</organism>
<proteinExistence type="predicted"/>
<evidence type="ECO:0000313" key="4">
    <source>
        <dbReference type="Proteomes" id="UP000004210"/>
    </source>
</evidence>
<dbReference type="PANTHER" id="PTHR38590:SF1">
    <property type="entry name" value="BLL0828 PROTEIN"/>
    <property type="match status" value="1"/>
</dbReference>
<accession>I4VVZ6</accession>
<feature type="region of interest" description="Disordered" evidence="1">
    <location>
        <begin position="97"/>
        <end position="119"/>
    </location>
</feature>
<reference evidence="3 4" key="1">
    <citation type="journal article" date="2012" name="J. Bacteriol.">
        <title>Genome sequences for six rhodanobacter strains, isolated from soils and the terrestrial subsurface, with variable denitrification capabilities.</title>
        <authorList>
            <person name="Kostka J.E."/>
            <person name="Green S.J."/>
            <person name="Rishishwar L."/>
            <person name="Prakash O."/>
            <person name="Katz L.S."/>
            <person name="Marino-Ramirez L."/>
            <person name="Jordan I.K."/>
            <person name="Munk C."/>
            <person name="Ivanova N."/>
            <person name="Mikhailova N."/>
            <person name="Watson D.B."/>
            <person name="Brown S.D."/>
            <person name="Palumbo A.V."/>
            <person name="Brooks S.C."/>
        </authorList>
    </citation>
    <scope>NUCLEOTIDE SEQUENCE [LARGE SCALE GENOMIC DNA]</scope>
    <source>
        <strain evidence="4">Jip2T</strain>
    </source>
</reference>
<dbReference type="Pfam" id="PF04480">
    <property type="entry name" value="DUF559"/>
    <property type="match status" value="1"/>
</dbReference>
<dbReference type="STRING" id="1163408.UU9_04462"/>
<feature type="domain" description="DUF559" evidence="2">
    <location>
        <begin position="1"/>
        <end position="95"/>
    </location>
</feature>
<sequence length="119" mass="13800">MTDVEQLLWRHLRNRHLSGWKFRRQHEVGRYIVDFVCTETMLVVELDGGQHAEQTDYDEHRTQYLQSMGYRVLRFWNNDVLANIESVLEVILDAVASPAPHPSPLPTGERGPGMPESEE</sequence>
<dbReference type="InterPro" id="IPR011335">
    <property type="entry name" value="Restrct_endonuc-II-like"/>
</dbReference>
<protein>
    <recommendedName>
        <fullName evidence="2">DUF559 domain-containing protein</fullName>
    </recommendedName>
</protein>
<dbReference type="PANTHER" id="PTHR38590">
    <property type="entry name" value="BLL0828 PROTEIN"/>
    <property type="match status" value="1"/>
</dbReference>
<dbReference type="Gene3D" id="3.40.960.10">
    <property type="entry name" value="VSR Endonuclease"/>
    <property type="match status" value="1"/>
</dbReference>
<evidence type="ECO:0000256" key="1">
    <source>
        <dbReference type="SAM" id="MobiDB-lite"/>
    </source>
</evidence>
<dbReference type="CDD" id="cd01038">
    <property type="entry name" value="Endonuclease_DUF559"/>
    <property type="match status" value="1"/>
</dbReference>
<evidence type="ECO:0000313" key="3">
    <source>
        <dbReference type="EMBL" id="EIL91387.1"/>
    </source>
</evidence>
<evidence type="ECO:0000259" key="2">
    <source>
        <dbReference type="Pfam" id="PF04480"/>
    </source>
</evidence>
<dbReference type="EMBL" id="AJXU01000021">
    <property type="protein sequence ID" value="EIL91387.1"/>
    <property type="molecule type" value="Genomic_DNA"/>
</dbReference>
<dbReference type="eggNOG" id="COG2852">
    <property type="taxonomic scope" value="Bacteria"/>
</dbReference>
<dbReference type="InterPro" id="IPR007569">
    <property type="entry name" value="DUF559"/>
</dbReference>
<gene>
    <name evidence="3" type="ORF">UU9_04462</name>
</gene>